<feature type="signal peptide" evidence="1">
    <location>
        <begin position="1"/>
        <end position="20"/>
    </location>
</feature>
<evidence type="ECO:0000256" key="1">
    <source>
        <dbReference type="SAM" id="SignalP"/>
    </source>
</evidence>
<dbReference type="PROSITE" id="PS51257">
    <property type="entry name" value="PROKAR_LIPOPROTEIN"/>
    <property type="match status" value="1"/>
</dbReference>
<organism evidence="2 3">
    <name type="scientific">Candidatus Pullibacteroides excrementavium</name>
    <dbReference type="NCBI Taxonomy" id="2840905"/>
    <lineage>
        <taxon>Bacteria</taxon>
        <taxon>Pseudomonadati</taxon>
        <taxon>Bacteroidota</taxon>
        <taxon>Bacteroidia</taxon>
        <taxon>Bacteroidales</taxon>
        <taxon>Candidatus Pullibacteroides</taxon>
    </lineage>
</organism>
<accession>A0A9D9GZT7</accession>
<keyword evidence="1" id="KW-0732">Signal</keyword>
<feature type="chain" id="PRO_5038911968" evidence="1">
    <location>
        <begin position="21"/>
        <end position="381"/>
    </location>
</feature>
<dbReference type="Proteomes" id="UP000823612">
    <property type="component" value="Unassembled WGS sequence"/>
</dbReference>
<protein>
    <submittedName>
        <fullName evidence="2">DUF4595 domain-containing protein</fullName>
    </submittedName>
</protein>
<gene>
    <name evidence="2" type="ORF">IAB08_07965</name>
</gene>
<dbReference type="EMBL" id="JADIMZ010000116">
    <property type="protein sequence ID" value="MBO8433205.1"/>
    <property type="molecule type" value="Genomic_DNA"/>
</dbReference>
<dbReference type="AlphaFoldDB" id="A0A9D9GZT7"/>
<comment type="caution">
    <text evidence="2">The sequence shown here is derived from an EMBL/GenBank/DDBJ whole genome shotgun (WGS) entry which is preliminary data.</text>
</comment>
<name>A0A9D9GZT7_9BACT</name>
<proteinExistence type="predicted"/>
<reference evidence="2" key="1">
    <citation type="submission" date="2020-10" db="EMBL/GenBank/DDBJ databases">
        <authorList>
            <person name="Gilroy R."/>
        </authorList>
    </citation>
    <scope>NUCLEOTIDE SEQUENCE</scope>
    <source>
        <strain evidence="2">2889</strain>
    </source>
</reference>
<evidence type="ECO:0000313" key="2">
    <source>
        <dbReference type="EMBL" id="MBO8433205.1"/>
    </source>
</evidence>
<sequence length="381" mass="41898">MKKNAFLLPLLALAVALVGCKPTPEKNSDTGSDDVAGSAGKSLVKKMVVTAAYTDTAYDEEYDGSATLNFAYEEGRLASITGTGEYVYRYMDYSEPDPVNPEGNAKAEESVWMEDKTSGTATVGFTYDGEKVNVSLSMDATYDEAGYGPEHYSGTGTMALQMNADKAVSSARSKFVSEEESSDEWLVNFEYADNFLTRVAVPYEGMDASYGLEFGWENGNIVRVGSYDEYVKGSKKSPAQNRRNGKTDLGTAMTRLMFPLCGILSSSDRGHGSTKKSVDWYADYHMEYTSHENKSNVDIASLAWTILGGIVDPSQFVGVFGFTGTMSKNLPESLYEDDEYEPDGRWDYGRVEYVLDADGLMEKVTVFDEEGNRVGTISFEY</sequence>
<evidence type="ECO:0000313" key="3">
    <source>
        <dbReference type="Proteomes" id="UP000823612"/>
    </source>
</evidence>
<reference evidence="2" key="2">
    <citation type="journal article" date="2021" name="PeerJ">
        <title>Extensive microbial diversity within the chicken gut microbiome revealed by metagenomics and culture.</title>
        <authorList>
            <person name="Gilroy R."/>
            <person name="Ravi A."/>
            <person name="Getino M."/>
            <person name="Pursley I."/>
            <person name="Horton D.L."/>
            <person name="Alikhan N.F."/>
            <person name="Baker D."/>
            <person name="Gharbi K."/>
            <person name="Hall N."/>
            <person name="Watson M."/>
            <person name="Adriaenssens E.M."/>
            <person name="Foster-Nyarko E."/>
            <person name="Jarju S."/>
            <person name="Secka A."/>
            <person name="Antonio M."/>
            <person name="Oren A."/>
            <person name="Chaudhuri R.R."/>
            <person name="La Ragione R."/>
            <person name="Hildebrand F."/>
            <person name="Pallen M.J."/>
        </authorList>
    </citation>
    <scope>NUCLEOTIDE SEQUENCE</scope>
    <source>
        <strain evidence="2">2889</strain>
    </source>
</reference>